<protein>
    <submittedName>
        <fullName evidence="10">Uncharacterized protein</fullName>
    </submittedName>
</protein>
<feature type="transmembrane region" description="Helical" evidence="9">
    <location>
        <begin position="354"/>
        <end position="379"/>
    </location>
</feature>
<comment type="similarity">
    <text evidence="2 7">Belongs to the sodium:solute symporter (SSF) (TC 2.A.21) family.</text>
</comment>
<feature type="transmembrane region" description="Helical" evidence="9">
    <location>
        <begin position="139"/>
        <end position="161"/>
    </location>
</feature>
<comment type="caution">
    <text evidence="10">The sequence shown here is derived from an EMBL/GenBank/DDBJ whole genome shotgun (WGS) entry which is preliminary data.</text>
</comment>
<sequence length="639" mass="69174">MYVGLWVAASPKAKSASPSARKWNSPVVYAFFKSTGAAAAEPAAASPAAPIAAATLFFLTSWKPQGSRVHFKPNGPERQTLLRGAFESIMATKFTLSMYIPGAIIVVLFGLAALFFTLLHRHRKGKQTQDFFLTARNSIGVWFIGWSFYAAVLGSWAVFSIPSYAYTAGYMGLIFYSVFSGVPILIQAYLGIAIQKRLPMVTSFTDFVQRRFGTPVMMWVALIMMLNMGIALTAEMTAIGDLFTQVVGTTRVPIVIIIAVTTAVYTAAGGLYISILTDQVQAVLSLVLLFVAYIYVAATFREPLGPLPAELGTGNYTGMASIATMPISLICASIFSEVAWARCWASASNKTLKLGALFGTLQIIVVCFLLGFAGLLAAWSGLFIPTGPDDYGNTIFFTLFLNSQREQVVWITVIVGLLAITLSTSNQDSLQNGLVECVGGVFLKNAPVWITRVLVVILTVPCLVVSLQSYNIISLYLLGNLVTTTHTLPIIAGLIPGKWAERIVTPFTAIFGCWVGFAAVVVYAALRRHSWGLSLSAALHQVFFEIYDWPPFVIALIASVAAVAAGAVFEMAVRACLKRPIPPSNLALAEQEHRREQEAATTKLTSNSEEMDPKLASSQVPQWITMEAPPSSKLQHEAL</sequence>
<feature type="transmembrane region" description="Helical" evidence="9">
    <location>
        <begin position="546"/>
        <end position="569"/>
    </location>
</feature>
<dbReference type="Gene3D" id="1.20.1730.10">
    <property type="entry name" value="Sodium/glucose cotransporter"/>
    <property type="match status" value="1"/>
</dbReference>
<evidence type="ECO:0000256" key="7">
    <source>
        <dbReference type="RuleBase" id="RU362091"/>
    </source>
</evidence>
<dbReference type="PANTHER" id="PTHR48086">
    <property type="entry name" value="SODIUM/PROLINE SYMPORTER-RELATED"/>
    <property type="match status" value="1"/>
</dbReference>
<keyword evidence="5 9" id="KW-1133">Transmembrane helix</keyword>
<evidence type="ECO:0000256" key="8">
    <source>
        <dbReference type="SAM" id="MobiDB-lite"/>
    </source>
</evidence>
<dbReference type="Proteomes" id="UP001438707">
    <property type="component" value="Unassembled WGS sequence"/>
</dbReference>
<keyword evidence="3" id="KW-0813">Transport</keyword>
<dbReference type="Pfam" id="PF00474">
    <property type="entry name" value="SSF"/>
    <property type="match status" value="1"/>
</dbReference>
<evidence type="ECO:0000256" key="5">
    <source>
        <dbReference type="ARBA" id="ARBA00022989"/>
    </source>
</evidence>
<dbReference type="GO" id="GO:0005886">
    <property type="term" value="C:plasma membrane"/>
    <property type="evidence" value="ECO:0007669"/>
    <property type="project" value="TreeGrafter"/>
</dbReference>
<feature type="transmembrane region" description="Helical" evidence="9">
    <location>
        <begin position="254"/>
        <end position="275"/>
    </location>
</feature>
<feature type="transmembrane region" description="Helical" evidence="9">
    <location>
        <begin position="473"/>
        <end position="495"/>
    </location>
</feature>
<dbReference type="GO" id="GO:0015606">
    <property type="term" value="F:spermidine transmembrane transporter activity"/>
    <property type="evidence" value="ECO:0007669"/>
    <property type="project" value="TreeGrafter"/>
</dbReference>
<feature type="transmembrane region" description="Helical" evidence="9">
    <location>
        <begin position="320"/>
        <end position="342"/>
    </location>
</feature>
<dbReference type="PANTHER" id="PTHR48086:SF10">
    <property type="entry name" value="AGR155CP"/>
    <property type="match status" value="1"/>
</dbReference>
<evidence type="ECO:0000256" key="3">
    <source>
        <dbReference type="ARBA" id="ARBA00022448"/>
    </source>
</evidence>
<feature type="transmembrane region" description="Helical" evidence="9">
    <location>
        <begin position="507"/>
        <end position="526"/>
    </location>
</feature>
<accession>A0AAW1RLK9</accession>
<feature type="transmembrane region" description="Helical" evidence="9">
    <location>
        <begin position="173"/>
        <end position="194"/>
    </location>
</feature>
<dbReference type="PROSITE" id="PS50283">
    <property type="entry name" value="NA_SOLUT_SYMP_3"/>
    <property type="match status" value="1"/>
</dbReference>
<comment type="subcellular location">
    <subcellularLocation>
        <location evidence="1">Membrane</location>
        <topology evidence="1">Multi-pass membrane protein</topology>
    </subcellularLocation>
</comment>
<proteinExistence type="inferred from homology"/>
<dbReference type="InterPro" id="IPR001734">
    <property type="entry name" value="Na/solute_symporter"/>
</dbReference>
<feature type="transmembrane region" description="Helical" evidence="9">
    <location>
        <begin position="282"/>
        <end position="300"/>
    </location>
</feature>
<dbReference type="InterPro" id="IPR038377">
    <property type="entry name" value="Na/Glc_symporter_sf"/>
</dbReference>
<gene>
    <name evidence="10" type="ORF">WJX74_006060</name>
</gene>
<evidence type="ECO:0000256" key="6">
    <source>
        <dbReference type="ARBA" id="ARBA00023136"/>
    </source>
</evidence>
<reference evidence="10 11" key="1">
    <citation type="journal article" date="2024" name="Nat. Commun.">
        <title>Phylogenomics reveals the evolutionary origins of lichenization in chlorophyte algae.</title>
        <authorList>
            <person name="Puginier C."/>
            <person name="Libourel C."/>
            <person name="Otte J."/>
            <person name="Skaloud P."/>
            <person name="Haon M."/>
            <person name="Grisel S."/>
            <person name="Petersen M."/>
            <person name="Berrin J.G."/>
            <person name="Delaux P.M."/>
            <person name="Dal Grande F."/>
            <person name="Keller J."/>
        </authorList>
    </citation>
    <scope>NUCLEOTIDE SEQUENCE [LARGE SCALE GENOMIC DNA]</scope>
    <source>
        <strain evidence="10 11">SAG 2145</strain>
    </source>
</reference>
<feature type="transmembrane region" description="Helical" evidence="9">
    <location>
        <begin position="98"/>
        <end position="119"/>
    </location>
</feature>
<evidence type="ECO:0000313" key="10">
    <source>
        <dbReference type="EMBL" id="KAK9834624.1"/>
    </source>
</evidence>
<evidence type="ECO:0000256" key="2">
    <source>
        <dbReference type="ARBA" id="ARBA00006434"/>
    </source>
</evidence>
<keyword evidence="4 9" id="KW-0812">Transmembrane</keyword>
<feature type="transmembrane region" description="Helical" evidence="9">
    <location>
        <begin position="215"/>
        <end position="234"/>
    </location>
</feature>
<dbReference type="InterPro" id="IPR050277">
    <property type="entry name" value="Sodium:Solute_Symporter"/>
</dbReference>
<evidence type="ECO:0000256" key="1">
    <source>
        <dbReference type="ARBA" id="ARBA00004141"/>
    </source>
</evidence>
<keyword evidence="6 9" id="KW-0472">Membrane</keyword>
<feature type="transmembrane region" description="Helical" evidence="9">
    <location>
        <begin position="407"/>
        <end position="425"/>
    </location>
</feature>
<name>A0AAW1RLK9_9CHLO</name>
<organism evidence="10 11">
    <name type="scientific">Apatococcus lobatus</name>
    <dbReference type="NCBI Taxonomy" id="904363"/>
    <lineage>
        <taxon>Eukaryota</taxon>
        <taxon>Viridiplantae</taxon>
        <taxon>Chlorophyta</taxon>
        <taxon>core chlorophytes</taxon>
        <taxon>Trebouxiophyceae</taxon>
        <taxon>Chlorellales</taxon>
        <taxon>Chlorellaceae</taxon>
        <taxon>Apatococcus</taxon>
    </lineage>
</organism>
<dbReference type="EMBL" id="JALJOS010000009">
    <property type="protein sequence ID" value="KAK9834624.1"/>
    <property type="molecule type" value="Genomic_DNA"/>
</dbReference>
<feature type="transmembrane region" description="Helical" evidence="9">
    <location>
        <begin position="446"/>
        <end position="467"/>
    </location>
</feature>
<evidence type="ECO:0000313" key="11">
    <source>
        <dbReference type="Proteomes" id="UP001438707"/>
    </source>
</evidence>
<evidence type="ECO:0000256" key="9">
    <source>
        <dbReference type="SAM" id="Phobius"/>
    </source>
</evidence>
<feature type="region of interest" description="Disordered" evidence="8">
    <location>
        <begin position="597"/>
        <end position="639"/>
    </location>
</feature>
<keyword evidence="11" id="KW-1185">Reference proteome</keyword>
<dbReference type="AlphaFoldDB" id="A0AAW1RLK9"/>
<evidence type="ECO:0000256" key="4">
    <source>
        <dbReference type="ARBA" id="ARBA00022692"/>
    </source>
</evidence>